<dbReference type="InterPro" id="IPR018203">
    <property type="entry name" value="GDP_dissociation_inhibitor"/>
</dbReference>
<organism evidence="7 8">
    <name type="scientific">Undibacterium cyanobacteriorum</name>
    <dbReference type="NCBI Taxonomy" id="3073561"/>
    <lineage>
        <taxon>Bacteria</taxon>
        <taxon>Pseudomonadati</taxon>
        <taxon>Pseudomonadota</taxon>
        <taxon>Betaproteobacteria</taxon>
        <taxon>Burkholderiales</taxon>
        <taxon>Oxalobacteraceae</taxon>
        <taxon>Undibacterium</taxon>
    </lineage>
</organism>
<keyword evidence="5" id="KW-0520">NAD</keyword>
<sequence length="531" mass="59164">MEKFDVIVVGAGLGGLASASLLAQSGRKVLVVDKHNIPGGYATNFKRKDFTFDVSLHSFDGMIEGADSYECIKACGIEDELEFLPHKRLYRYRSGAIDLSVKERDLEAYLQQLAQLFPGEEDNLRRLFAEAERTYANVAGFLYKKWPFLVRLILTPFLFHRVLRYENTTVHAFFSKFTQNERLKTVLAAQWTYYGLPPQRLAFPYFSYPFIDYLKNGGYSIKGGSQSLSNALSRVIERHGGRIVLSSPVKQIHVDGKHRVTGITSKKTGRVEADTVIANISPFAVTELVGKEHFPGGFCDKLSAMKVSTSGFQVYLGLDCSLESLGISRDETIIFMSDNPDLEQQHQAMMENRVADNLSGWSLNFFSNIDPSLVPAGKASLGIFTLLGDGEWQSLSKADYKQRKLELTELLISKAEKLMPGLRAHIEVCEAGSPRTLTKFTANPQGAIYGFEQSIHQSGLLRRFRQKYPIQGLYQVGAWTFPGAGFIGTLLSARVLVDRYFSHAKPAVKLRAQNGLLASFQRLFGGFGQAG</sequence>
<dbReference type="PANTHER" id="PTHR46091">
    <property type="entry name" value="BLR7054 PROTEIN"/>
    <property type="match status" value="1"/>
</dbReference>
<keyword evidence="8" id="KW-1185">Reference proteome</keyword>
<dbReference type="InterPro" id="IPR052206">
    <property type="entry name" value="Retinol_saturase"/>
</dbReference>
<evidence type="ECO:0000256" key="3">
    <source>
        <dbReference type="ARBA" id="ARBA00022827"/>
    </source>
</evidence>
<evidence type="ECO:0000256" key="2">
    <source>
        <dbReference type="ARBA" id="ARBA00022729"/>
    </source>
</evidence>
<accession>A0ABY9RMP1</accession>
<dbReference type="PRINTS" id="PR00891">
    <property type="entry name" value="RABGDIREP"/>
</dbReference>
<dbReference type="EMBL" id="CP133720">
    <property type="protein sequence ID" value="WMW81550.1"/>
    <property type="molecule type" value="Genomic_DNA"/>
</dbReference>
<dbReference type="Pfam" id="PF01593">
    <property type="entry name" value="Amino_oxidase"/>
    <property type="match status" value="1"/>
</dbReference>
<gene>
    <name evidence="7" type="ORF">RF679_04520</name>
</gene>
<dbReference type="Proteomes" id="UP001181355">
    <property type="component" value="Chromosome"/>
</dbReference>
<protein>
    <submittedName>
        <fullName evidence="7">NAD(P)/FAD-dependent oxidoreductase</fullName>
    </submittedName>
</protein>
<name>A0ABY9RMP1_9BURK</name>
<dbReference type="RefSeq" id="WP_309483029.1">
    <property type="nucleotide sequence ID" value="NZ_CP133720.1"/>
</dbReference>
<evidence type="ECO:0000256" key="1">
    <source>
        <dbReference type="ARBA" id="ARBA00022630"/>
    </source>
</evidence>
<keyword evidence="2" id="KW-0732">Signal</keyword>
<dbReference type="InterPro" id="IPR002937">
    <property type="entry name" value="Amino_oxidase"/>
</dbReference>
<reference evidence="7" key="1">
    <citation type="submission" date="2023-09" db="EMBL/GenBank/DDBJ databases">
        <title>Undibacterium sp. 20NA77.5 isolated from freshwater.</title>
        <authorList>
            <person name="Le V."/>
            <person name="Ko S.-R."/>
            <person name="Ahn C.-Y."/>
            <person name="Oh H.-M."/>
        </authorList>
    </citation>
    <scope>NUCLEOTIDE SEQUENCE</scope>
    <source>
        <strain evidence="7">20NA77.5</strain>
    </source>
</reference>
<evidence type="ECO:0000259" key="6">
    <source>
        <dbReference type="Pfam" id="PF01593"/>
    </source>
</evidence>
<evidence type="ECO:0000256" key="4">
    <source>
        <dbReference type="ARBA" id="ARBA00022857"/>
    </source>
</evidence>
<dbReference type="InterPro" id="IPR036188">
    <property type="entry name" value="FAD/NAD-bd_sf"/>
</dbReference>
<keyword evidence="3" id="KW-0274">FAD</keyword>
<keyword evidence="1" id="KW-0285">Flavoprotein</keyword>
<dbReference type="PANTHER" id="PTHR46091:SF3">
    <property type="entry name" value="AMINE OXIDASE DOMAIN-CONTAINING PROTEIN"/>
    <property type="match status" value="1"/>
</dbReference>
<feature type="domain" description="Amine oxidase" evidence="6">
    <location>
        <begin position="13"/>
        <end position="494"/>
    </location>
</feature>
<proteinExistence type="predicted"/>
<dbReference type="SUPFAM" id="SSF51905">
    <property type="entry name" value="FAD/NAD(P)-binding domain"/>
    <property type="match status" value="1"/>
</dbReference>
<evidence type="ECO:0000313" key="7">
    <source>
        <dbReference type="EMBL" id="WMW81550.1"/>
    </source>
</evidence>
<evidence type="ECO:0000313" key="8">
    <source>
        <dbReference type="Proteomes" id="UP001181355"/>
    </source>
</evidence>
<dbReference type="Gene3D" id="3.50.50.60">
    <property type="entry name" value="FAD/NAD(P)-binding domain"/>
    <property type="match status" value="2"/>
</dbReference>
<keyword evidence="4" id="KW-0521">NADP</keyword>
<evidence type="ECO:0000256" key="5">
    <source>
        <dbReference type="ARBA" id="ARBA00023027"/>
    </source>
</evidence>